<dbReference type="GO" id="GO:0006145">
    <property type="term" value="P:purine nucleobase catabolic process"/>
    <property type="evidence" value="ECO:0007669"/>
    <property type="project" value="UniProtKB-UniRule"/>
</dbReference>
<dbReference type="HAMAP" id="MF_00616">
    <property type="entry name" value="Ureidogly_lyase"/>
    <property type="match status" value="1"/>
</dbReference>
<dbReference type="UniPathway" id="UPA00395"/>
<comment type="cofactor">
    <cofactor evidence="5">
        <name>Ni(2+)</name>
        <dbReference type="ChEBI" id="CHEBI:49786"/>
    </cofactor>
</comment>
<comment type="similarity">
    <text evidence="5">Belongs to the ureidoglycolate lyase family.</text>
</comment>
<comment type="caution">
    <text evidence="6">The sequence shown here is derived from an EMBL/GenBank/DDBJ whole genome shotgun (WGS) entry which is preliminary data.</text>
</comment>
<dbReference type="EC" id="4.3.2.3" evidence="5"/>
<protein>
    <recommendedName>
        <fullName evidence="5">Ureidoglycolate lyase</fullName>
        <ecNumber evidence="5">4.3.2.3</ecNumber>
    </recommendedName>
    <alternativeName>
        <fullName evidence="5">Ureidoglycolatase</fullName>
    </alternativeName>
</protein>
<evidence type="ECO:0000256" key="5">
    <source>
        <dbReference type="HAMAP-Rule" id="MF_00616"/>
    </source>
</evidence>
<dbReference type="GO" id="GO:0004848">
    <property type="term" value="F:ureidoglycolate hydrolase activity"/>
    <property type="evidence" value="ECO:0007669"/>
    <property type="project" value="InterPro"/>
</dbReference>
<keyword evidence="3 5" id="KW-0456">Lyase</keyword>
<dbReference type="Proteomes" id="UP000239434">
    <property type="component" value="Unassembled WGS sequence"/>
</dbReference>
<keyword evidence="2 5" id="KW-0659">Purine metabolism</keyword>
<accession>A0A2S9IYZ1</accession>
<dbReference type="GO" id="GO:0000256">
    <property type="term" value="P:allantoin catabolic process"/>
    <property type="evidence" value="ECO:0007669"/>
    <property type="project" value="UniProtKB-UniRule"/>
</dbReference>
<dbReference type="Gene3D" id="2.60.120.480">
    <property type="entry name" value="Ureidoglycolate hydrolase"/>
    <property type="match status" value="1"/>
</dbReference>
<evidence type="ECO:0000256" key="4">
    <source>
        <dbReference type="ARBA" id="ARBA00047684"/>
    </source>
</evidence>
<gene>
    <name evidence="5" type="primary">allA</name>
    <name evidence="6" type="ORF">C5748_00885</name>
</gene>
<dbReference type="NCBIfam" id="NF009932">
    <property type="entry name" value="PRK13395.1"/>
    <property type="match status" value="1"/>
</dbReference>
<comment type="subunit">
    <text evidence="1 5">Homodimer.</text>
</comment>
<dbReference type="CDD" id="cd20298">
    <property type="entry name" value="cupin_UAH"/>
    <property type="match status" value="1"/>
</dbReference>
<dbReference type="EMBL" id="PVBR01000001">
    <property type="protein sequence ID" value="PRD45745.1"/>
    <property type="molecule type" value="Genomic_DNA"/>
</dbReference>
<reference evidence="6 7" key="1">
    <citation type="submission" date="2018-02" db="EMBL/GenBank/DDBJ databases">
        <title>The draft genome of Phyllobacterium sp. 1N-3.</title>
        <authorList>
            <person name="Liu L."/>
            <person name="Li L."/>
            <person name="Zhang X."/>
            <person name="Wang T."/>
            <person name="Liang L."/>
        </authorList>
    </citation>
    <scope>NUCLEOTIDE SEQUENCE [LARGE SCALE GENOMIC DNA]</scope>
    <source>
        <strain evidence="6 7">1N-3</strain>
    </source>
</reference>
<comment type="function">
    <text evidence="5">Catalyzes the catabolism of the allantoin degradation intermediate (S)-ureidoglycolate, generating urea and glyoxylate. Involved in the utilization of allantoin as nitrogen source.</text>
</comment>
<dbReference type="InterPro" id="IPR007247">
    <property type="entry name" value="Ureidogly_lyase"/>
</dbReference>
<dbReference type="Pfam" id="PF04115">
    <property type="entry name" value="Ureidogly_lyase"/>
    <property type="match status" value="1"/>
</dbReference>
<dbReference type="RefSeq" id="WP_105740043.1">
    <property type="nucleotide sequence ID" value="NZ_PVBR01000001.1"/>
</dbReference>
<evidence type="ECO:0000313" key="6">
    <source>
        <dbReference type="EMBL" id="PRD45745.1"/>
    </source>
</evidence>
<organism evidence="6 7">
    <name type="scientific">Phyllobacterium phragmitis</name>
    <dbReference type="NCBI Taxonomy" id="2670329"/>
    <lineage>
        <taxon>Bacteria</taxon>
        <taxon>Pseudomonadati</taxon>
        <taxon>Pseudomonadota</taxon>
        <taxon>Alphaproteobacteria</taxon>
        <taxon>Hyphomicrobiales</taxon>
        <taxon>Phyllobacteriaceae</taxon>
        <taxon>Phyllobacterium</taxon>
    </lineage>
</organism>
<dbReference type="AlphaFoldDB" id="A0A2S9IYZ1"/>
<dbReference type="InterPro" id="IPR024060">
    <property type="entry name" value="Ureidoglycolate_lyase_dom_sf"/>
</dbReference>
<sequence length="170" mass="19090">MRVESLGVRPLTKEAFAPFGDVIETDGAEMRLINHGTTERFHDLANVEATGEAAWVLINIFRGQAFAPPIDIAMFERHPLGSQAFMPLERRPFLVVVAEDEHGRPGRPQAFLAEGHQGVNYRRNIWHHPLLALEQASEFLVVDRGGEGNNLEEFFFEGVVYRIKGIEVGI</sequence>
<evidence type="ECO:0000313" key="7">
    <source>
        <dbReference type="Proteomes" id="UP000239434"/>
    </source>
</evidence>
<dbReference type="SUPFAM" id="SSF51182">
    <property type="entry name" value="RmlC-like cupins"/>
    <property type="match status" value="1"/>
</dbReference>
<evidence type="ECO:0000256" key="2">
    <source>
        <dbReference type="ARBA" id="ARBA00022631"/>
    </source>
</evidence>
<name>A0A2S9IYZ1_9HYPH</name>
<keyword evidence="6" id="KW-0378">Hydrolase</keyword>
<proteinExistence type="inferred from homology"/>
<dbReference type="GO" id="GO:0050385">
    <property type="term" value="F:ureidoglycolate lyase activity"/>
    <property type="evidence" value="ECO:0007669"/>
    <property type="project" value="UniProtKB-UniRule"/>
</dbReference>
<dbReference type="PIRSF" id="PIRSF017306">
    <property type="entry name" value="Ureidogly_hydro"/>
    <property type="match status" value="1"/>
</dbReference>
<keyword evidence="7" id="KW-1185">Reference proteome</keyword>
<dbReference type="InterPro" id="IPR011051">
    <property type="entry name" value="RmlC_Cupin_sf"/>
</dbReference>
<evidence type="ECO:0000256" key="1">
    <source>
        <dbReference type="ARBA" id="ARBA00011738"/>
    </source>
</evidence>
<dbReference type="PANTHER" id="PTHR21221:SF1">
    <property type="entry name" value="UREIDOGLYCOLATE LYASE"/>
    <property type="match status" value="1"/>
</dbReference>
<comment type="catalytic activity">
    <reaction evidence="4 5">
        <text>(S)-ureidoglycolate = urea + glyoxylate</text>
        <dbReference type="Rhea" id="RHEA:11304"/>
        <dbReference type="ChEBI" id="CHEBI:16199"/>
        <dbReference type="ChEBI" id="CHEBI:36655"/>
        <dbReference type="ChEBI" id="CHEBI:57296"/>
        <dbReference type="EC" id="4.3.2.3"/>
    </reaction>
</comment>
<evidence type="ECO:0000256" key="3">
    <source>
        <dbReference type="ARBA" id="ARBA00023239"/>
    </source>
</evidence>
<dbReference type="InterPro" id="IPR023525">
    <property type="entry name" value="Ureidogly_lyase_bac"/>
</dbReference>
<dbReference type="InterPro" id="IPR047233">
    <property type="entry name" value="UAH_cupin"/>
</dbReference>
<dbReference type="PANTHER" id="PTHR21221">
    <property type="entry name" value="UREIDOGLYCOLATE HYDROLASE"/>
    <property type="match status" value="1"/>
</dbReference>
<comment type="pathway">
    <text evidence="5">Nitrogen metabolism; (S)-allantoin degradation.</text>
</comment>